<organism evidence="1">
    <name type="scientific">Arundo donax</name>
    <name type="common">Giant reed</name>
    <name type="synonym">Donax arundinaceus</name>
    <dbReference type="NCBI Taxonomy" id="35708"/>
    <lineage>
        <taxon>Eukaryota</taxon>
        <taxon>Viridiplantae</taxon>
        <taxon>Streptophyta</taxon>
        <taxon>Embryophyta</taxon>
        <taxon>Tracheophyta</taxon>
        <taxon>Spermatophyta</taxon>
        <taxon>Magnoliopsida</taxon>
        <taxon>Liliopsida</taxon>
        <taxon>Poales</taxon>
        <taxon>Poaceae</taxon>
        <taxon>PACMAD clade</taxon>
        <taxon>Arundinoideae</taxon>
        <taxon>Arundineae</taxon>
        <taxon>Arundo</taxon>
    </lineage>
</organism>
<evidence type="ECO:0000313" key="1">
    <source>
        <dbReference type="EMBL" id="JAE05004.1"/>
    </source>
</evidence>
<reference evidence="1" key="2">
    <citation type="journal article" date="2015" name="Data Brief">
        <title>Shoot transcriptome of the giant reed, Arundo donax.</title>
        <authorList>
            <person name="Barrero R.A."/>
            <person name="Guerrero F.D."/>
            <person name="Moolhuijzen P."/>
            <person name="Goolsby J.A."/>
            <person name="Tidwell J."/>
            <person name="Bellgard S.E."/>
            <person name="Bellgard M.I."/>
        </authorList>
    </citation>
    <scope>NUCLEOTIDE SEQUENCE</scope>
    <source>
        <tissue evidence="1">Shoot tissue taken approximately 20 cm above the soil surface</tissue>
    </source>
</reference>
<dbReference type="EMBL" id="GBRH01192892">
    <property type="protein sequence ID" value="JAE05004.1"/>
    <property type="molecule type" value="Transcribed_RNA"/>
</dbReference>
<name>A0A0A9F1B3_ARUDO</name>
<dbReference type="AlphaFoldDB" id="A0A0A9F1B3"/>
<reference evidence="1" key="1">
    <citation type="submission" date="2014-09" db="EMBL/GenBank/DDBJ databases">
        <authorList>
            <person name="Magalhaes I.L.F."/>
            <person name="Oliveira U."/>
            <person name="Santos F.R."/>
            <person name="Vidigal T.H.D.A."/>
            <person name="Brescovit A.D."/>
            <person name="Santos A.J."/>
        </authorList>
    </citation>
    <scope>NUCLEOTIDE SEQUENCE</scope>
    <source>
        <tissue evidence="1">Shoot tissue taken approximately 20 cm above the soil surface</tissue>
    </source>
</reference>
<protein>
    <submittedName>
        <fullName evidence="1">Uncharacterized protein</fullName>
    </submittedName>
</protein>
<proteinExistence type="predicted"/>
<sequence>MWINNSQYKRLVPLVQIGIHTNLCQMLPQLRIISIKWSDL</sequence>
<accession>A0A0A9F1B3</accession>